<organism evidence="3">
    <name type="scientific">marine metagenome</name>
    <dbReference type="NCBI Taxonomy" id="408172"/>
    <lineage>
        <taxon>unclassified sequences</taxon>
        <taxon>metagenomes</taxon>
        <taxon>ecological metagenomes</taxon>
    </lineage>
</organism>
<feature type="transmembrane region" description="Helical" evidence="2">
    <location>
        <begin position="28"/>
        <end position="50"/>
    </location>
</feature>
<keyword evidence="2" id="KW-0472">Membrane</keyword>
<keyword evidence="2" id="KW-0812">Transmembrane</keyword>
<feature type="non-terminal residue" evidence="3">
    <location>
        <position position="307"/>
    </location>
</feature>
<feature type="region of interest" description="Disordered" evidence="1">
    <location>
        <begin position="99"/>
        <end position="147"/>
    </location>
</feature>
<gene>
    <name evidence="3" type="ORF">METZ01_LOCUS224078</name>
</gene>
<feature type="transmembrane region" description="Helical" evidence="2">
    <location>
        <begin position="62"/>
        <end position="84"/>
    </location>
</feature>
<dbReference type="EMBL" id="UINC01054013">
    <property type="protein sequence ID" value="SVB71224.1"/>
    <property type="molecule type" value="Genomic_DNA"/>
</dbReference>
<evidence type="ECO:0000256" key="2">
    <source>
        <dbReference type="SAM" id="Phobius"/>
    </source>
</evidence>
<accession>A0A382G9D9</accession>
<sequence>MSGKLIVSFLLAGGLAVAMVAGFLVGGTVVGMALLALALGQLALAHLAFLEERKRRSGAVGPLPWLNLGMSYLLVALALGLFLMKTILDDERQDTIAKAGQAPGDETEGQKIPESLGTNVASGGETARLGNVGRGEGDDATKGGANEDNQNAMREAQVFDPDIAGAAAGTGAVTNVSAEEVPDQVEPGQADLGEADAVDELLARVGEDEENVEVGKRDAELIFEEDDDSLAFDVTVFRGEERDPEDRRQKGQVVRNVRVNKNPLGIAVPKSMSGRCDKLGRKAKLLRAQVQNPEAVELAVTKALDWL</sequence>
<keyword evidence="2" id="KW-1133">Transmembrane helix</keyword>
<proteinExistence type="predicted"/>
<reference evidence="3" key="1">
    <citation type="submission" date="2018-05" db="EMBL/GenBank/DDBJ databases">
        <authorList>
            <person name="Lanie J.A."/>
            <person name="Ng W.-L."/>
            <person name="Kazmierczak K.M."/>
            <person name="Andrzejewski T.M."/>
            <person name="Davidsen T.M."/>
            <person name="Wayne K.J."/>
            <person name="Tettelin H."/>
            <person name="Glass J.I."/>
            <person name="Rusch D."/>
            <person name="Podicherti R."/>
            <person name="Tsui H.-C.T."/>
            <person name="Winkler M.E."/>
        </authorList>
    </citation>
    <scope>NUCLEOTIDE SEQUENCE</scope>
</reference>
<evidence type="ECO:0000313" key="3">
    <source>
        <dbReference type="EMBL" id="SVB71224.1"/>
    </source>
</evidence>
<protein>
    <submittedName>
        <fullName evidence="3">Uncharacterized protein</fullName>
    </submittedName>
</protein>
<dbReference type="AlphaFoldDB" id="A0A382G9D9"/>
<name>A0A382G9D9_9ZZZZ</name>
<evidence type="ECO:0000256" key="1">
    <source>
        <dbReference type="SAM" id="MobiDB-lite"/>
    </source>
</evidence>